<feature type="compositionally biased region" description="Low complexity" evidence="1">
    <location>
        <begin position="1829"/>
        <end position="1850"/>
    </location>
</feature>
<dbReference type="InterPro" id="IPR036322">
    <property type="entry name" value="WD40_repeat_dom_sf"/>
</dbReference>
<feature type="compositionally biased region" description="Polar residues" evidence="1">
    <location>
        <begin position="1354"/>
        <end position="1369"/>
    </location>
</feature>
<gene>
    <name evidence="2" type="ORF">CXG81DRAFT_18952</name>
</gene>
<evidence type="ECO:0000313" key="2">
    <source>
        <dbReference type="EMBL" id="RKP01229.1"/>
    </source>
</evidence>
<feature type="region of interest" description="Disordered" evidence="1">
    <location>
        <begin position="1813"/>
        <end position="1850"/>
    </location>
</feature>
<feature type="region of interest" description="Disordered" evidence="1">
    <location>
        <begin position="1086"/>
        <end position="1156"/>
    </location>
</feature>
<feature type="region of interest" description="Disordered" evidence="1">
    <location>
        <begin position="1199"/>
        <end position="1234"/>
    </location>
</feature>
<dbReference type="Gene3D" id="2.130.10.10">
    <property type="entry name" value="YVTN repeat-like/Quinoprotein amine dehydrogenase"/>
    <property type="match status" value="1"/>
</dbReference>
<feature type="region of interest" description="Disordered" evidence="1">
    <location>
        <begin position="2030"/>
        <end position="2098"/>
    </location>
</feature>
<dbReference type="SMART" id="SM00320">
    <property type="entry name" value="WD40"/>
    <property type="match status" value="3"/>
</dbReference>
<dbReference type="PANTHER" id="PTHR45532">
    <property type="entry name" value="WD REPEAT-CONTAINING PROTEIN 97"/>
    <property type="match status" value="1"/>
</dbReference>
<dbReference type="PANTHER" id="PTHR45532:SF1">
    <property type="entry name" value="WD REPEAT-CONTAINING PROTEIN 97"/>
    <property type="match status" value="1"/>
</dbReference>
<feature type="compositionally biased region" description="Basic and acidic residues" evidence="1">
    <location>
        <begin position="2040"/>
        <end position="2053"/>
    </location>
</feature>
<keyword evidence="3" id="KW-1185">Reference proteome</keyword>
<evidence type="ECO:0000256" key="1">
    <source>
        <dbReference type="SAM" id="MobiDB-lite"/>
    </source>
</evidence>
<feature type="compositionally biased region" description="Acidic residues" evidence="1">
    <location>
        <begin position="1092"/>
        <end position="1114"/>
    </location>
</feature>
<feature type="region of interest" description="Disordered" evidence="1">
    <location>
        <begin position="1249"/>
        <end position="1283"/>
    </location>
</feature>
<reference evidence="3" key="1">
    <citation type="journal article" date="2018" name="Nat. Microbiol.">
        <title>Leveraging single-cell genomics to expand the fungal tree of life.</title>
        <authorList>
            <person name="Ahrendt S.R."/>
            <person name="Quandt C.A."/>
            <person name="Ciobanu D."/>
            <person name="Clum A."/>
            <person name="Salamov A."/>
            <person name="Andreopoulos B."/>
            <person name="Cheng J.F."/>
            <person name="Woyke T."/>
            <person name="Pelin A."/>
            <person name="Henrissat B."/>
            <person name="Reynolds N.K."/>
            <person name="Benny G.L."/>
            <person name="Smith M.E."/>
            <person name="James T.Y."/>
            <person name="Grigoriev I.V."/>
        </authorList>
    </citation>
    <scope>NUCLEOTIDE SEQUENCE [LARGE SCALE GENOMIC DNA]</scope>
    <source>
        <strain evidence="3">ATCC 52028</strain>
    </source>
</reference>
<dbReference type="Proteomes" id="UP000274922">
    <property type="component" value="Unassembled WGS sequence"/>
</dbReference>
<dbReference type="InterPro" id="IPR015943">
    <property type="entry name" value="WD40/YVTN_repeat-like_dom_sf"/>
</dbReference>
<feature type="region of interest" description="Disordered" evidence="1">
    <location>
        <begin position="1354"/>
        <end position="1377"/>
    </location>
</feature>
<feature type="compositionally biased region" description="Polar residues" evidence="1">
    <location>
        <begin position="1206"/>
        <end position="1230"/>
    </location>
</feature>
<feature type="compositionally biased region" description="Basic and acidic residues" evidence="1">
    <location>
        <begin position="13"/>
        <end position="32"/>
    </location>
</feature>
<feature type="region of interest" description="Disordered" evidence="1">
    <location>
        <begin position="574"/>
        <end position="597"/>
    </location>
</feature>
<organism evidence="2 3">
    <name type="scientific">Caulochytrium protostelioides</name>
    <dbReference type="NCBI Taxonomy" id="1555241"/>
    <lineage>
        <taxon>Eukaryota</taxon>
        <taxon>Fungi</taxon>
        <taxon>Fungi incertae sedis</taxon>
        <taxon>Chytridiomycota</taxon>
        <taxon>Chytridiomycota incertae sedis</taxon>
        <taxon>Chytridiomycetes</taxon>
        <taxon>Caulochytriales</taxon>
        <taxon>Caulochytriaceae</taxon>
        <taxon>Caulochytrium</taxon>
    </lineage>
</organism>
<name>A0A4V1IUP0_9FUNG</name>
<evidence type="ECO:0000313" key="3">
    <source>
        <dbReference type="Proteomes" id="UP000274922"/>
    </source>
</evidence>
<feature type="region of interest" description="Disordered" evidence="1">
    <location>
        <begin position="383"/>
        <end position="434"/>
    </location>
</feature>
<feature type="region of interest" description="Disordered" evidence="1">
    <location>
        <begin position="1527"/>
        <end position="1566"/>
    </location>
</feature>
<sequence>MNQGEPTVGARADASHPTEFHSGDRPRRHDPCNTHTATEIGSCIGSHVTAIGTIHTRFPGVDLSEIPRLAVAPAALQQSRETRTHPVATNMTTLWEATTFQYGVHHVASIKPGRHASFSRMFPTLLPLAIIQSPATAAGTNFNACELVHGLMILHPAKQRVGFVSPGLPPAWLESPLATEGPEQIVWLDHIYLFAVLDVHGQLALHGPTLERIMVIPSPGKLRRFHVQYHQGGAHLICHDETQITAWYITPGTFTSNKPQVESVGHLRIIRWVSDFIHDVYTVIQDSPSEAFRSLHPRMRVDQDVTDNAMDRVSIVPTSDSPITFAATDLARQEFRVVLDDGVWACSFKQGLIRNHCPFAHFTSPSTVALVTGPETSAFCRSGHVTTLPPRDIQPDRRHVGHTGRDGAAPARSSESLEVTAVTSPQSPSHHDPPATTLLREIDVHSKDQGVSCVVDVPQHGWTIVGYHNGVVEVLTPHRLYLWHKHRKAIVAMTVHETCPLIRTSNEYHTIMMSLSHDGMLCIWDLDVGRHIYTYKLKTPALSMTSMAINWHQYFQLAKDIAITTPDSVTIPAPAAKRASSHHPPHHPDASGARHPHDRSTHKVFWMLTTSHASVDILVLSIPEVWCYLQADARALWRLERGIVIHTDDEAVHFYDTTRRDPQLRTFAMPMVHPFRDHVVCERRRLMFMLLSDGSIQILDLAYRPARILTAWNRMHINSTLLCLTGCEWGPLVSSTAALVPRPAKTTAMTLSVGAPVGASGNGDSLGRRYFHLLAGTQHGQVMLLSASHGQPVETAQLHSGPILSLTAHAETGVLVSAGDDGCIKIAYLDEAAFLRVHRVLVTRDIPRALCVADGMILWAEGPALCVAPYLDAIDADAPAEIDTDADIIPQTATATETESDASTRAGTATPAEIVAVTGVYRSMPQRHETDGQITALAYLPSCGAVATGTQRGILRFWSTRCALVTEIEMGRPITAISSVTDTAHELLVSTDARVEILLLDQLLPAAFLERRWRRPIVRIVKPPASLGLKPDKHFMAALDASNTFTAHLGQKHAVQLPDGRWVVDHDFCLDADGIALSLNRDRMGDASHGDNDDEDVDDNDDNDEVDETEEGDGIDSIGNHRSAIHEHRPQDGRCAARGSRDKSYDGDDPSSAPLVRRIRRRRSKQMTAGKLGIIQQREERVVERMIELLEQVEIQRRTRRGPQMTAPSDATTLSPSPLATAPNAPSSGSIHAGLGRHRDTASAALADPLSVPPMATSGHANHVPSAPCARHSMEPLRAGSPDASLAPAAVTATAATAAATAIATAALTATATATANAEPTDRPGPRGPADTRRLALRHSRALDDVRIAKHLQQLQQAGSGVPNSSKQSRLPVLDPATGKPVIQTIGVTEGFMRPQVRAPASDGAVRPAGKSPTPPVAAMLSIPDLATAVPANGSSSYKEKLLQRARAARAARAAAVTPATTTAAASATTAASANAAAITSPLPGIQATGSTAAVADGGDAADRPAVIKRPLRVGPSSGLRQAMLARAETTTPSGPSHGGSTPLRAATAQDDAGSDPVDPATASGAAPTLAPAPAYIANLVTRYWYVAPADGTPQSPVDVMALVGGLLLSPKTYEMTRDDLTRYMSSFPELHGVFAVWLWSQLIRDEGFPMSFLGGDSSLSELSQRWHWMAQLLDLHAAQLSPFPVAVLLLMGAVSPEKYMRVKCTDALRKLGLKEPTSPHLLGEMDLLIQSARRGSLGTVDPKLWATACRLVWSWLRAVHPEWYSDVCEPVWLRRTLPAAAGTTPAPSATRAASAERRATLLDTIPLYGGIEPVSDDEDGADGGGTAARGAAPRTDGAPAVAAAAPAATPQTTPWPVILEALQHRVAVGAAAARQDAATAALEQARREALAARTQAHAERERMERAYTVQQQGKKERRLAAMRDKKAYLQAQRLPPSWTAQATRAGAGGARRPEADAPALAAGADGGSDATLHLDDATQFPHEPMRWGSMKHGAPSDLTWFRHSPLGLMLPFAPRSGKRWRRQYGGAVGAGDALGPHGDGLDGARPDGDGMARRPGHTGRVSATASTGPVSASASASASAPSPGRTARAPPFTGRAH</sequence>
<feature type="region of interest" description="Disordered" evidence="1">
    <location>
        <begin position="1"/>
        <end position="34"/>
    </location>
</feature>
<dbReference type="STRING" id="1555241.A0A4V1IUP0"/>
<dbReference type="SUPFAM" id="SSF50978">
    <property type="entry name" value="WD40 repeat-like"/>
    <property type="match status" value="2"/>
</dbReference>
<dbReference type="EMBL" id="ML014180">
    <property type="protein sequence ID" value="RKP01229.1"/>
    <property type="molecule type" value="Genomic_DNA"/>
</dbReference>
<feature type="compositionally biased region" description="Polar residues" evidence="1">
    <location>
        <begin position="413"/>
        <end position="428"/>
    </location>
</feature>
<protein>
    <recommendedName>
        <fullName evidence="4">WD40 repeat-like protein</fullName>
    </recommendedName>
</protein>
<proteinExistence type="predicted"/>
<accession>A0A4V1IUP0</accession>
<evidence type="ECO:0008006" key="4">
    <source>
        <dbReference type="Google" id="ProtNLM"/>
    </source>
</evidence>
<dbReference type="InterPro" id="IPR001680">
    <property type="entry name" value="WD40_rpt"/>
</dbReference>
<feature type="compositionally biased region" description="Low complexity" evidence="1">
    <location>
        <begin position="2062"/>
        <end position="2092"/>
    </location>
</feature>